<feature type="compositionally biased region" description="Basic and acidic residues" evidence="1">
    <location>
        <begin position="32"/>
        <end position="54"/>
    </location>
</feature>
<evidence type="ECO:0000313" key="4">
    <source>
        <dbReference type="Proteomes" id="UP000094580"/>
    </source>
</evidence>
<feature type="signal peptide" evidence="2">
    <location>
        <begin position="1"/>
        <end position="24"/>
    </location>
</feature>
<dbReference type="EMBL" id="MDKC01000023">
    <property type="protein sequence ID" value="ODG91501.1"/>
    <property type="molecule type" value="Genomic_DNA"/>
</dbReference>
<gene>
    <name evidence="3" type="ORF">BED47_07560</name>
</gene>
<protein>
    <recommendedName>
        <fullName evidence="5">Lipoprotein</fullName>
    </recommendedName>
</protein>
<proteinExistence type="predicted"/>
<organism evidence="3 4">
    <name type="scientific">Gottfriedia luciferensis</name>
    <dbReference type="NCBI Taxonomy" id="178774"/>
    <lineage>
        <taxon>Bacteria</taxon>
        <taxon>Bacillati</taxon>
        <taxon>Bacillota</taxon>
        <taxon>Bacilli</taxon>
        <taxon>Bacillales</taxon>
        <taxon>Bacillaceae</taxon>
        <taxon>Gottfriedia</taxon>
    </lineage>
</organism>
<evidence type="ECO:0000256" key="1">
    <source>
        <dbReference type="SAM" id="MobiDB-lite"/>
    </source>
</evidence>
<reference evidence="3 4" key="1">
    <citation type="submission" date="2016-07" db="EMBL/GenBank/DDBJ databases">
        <authorList>
            <person name="Townsley L."/>
            <person name="Shank E.A."/>
        </authorList>
    </citation>
    <scope>NUCLEOTIDE SEQUENCE [LARGE SCALE GENOMIC DNA]</scope>
    <source>
        <strain evidence="3 4">CH01</strain>
    </source>
</reference>
<evidence type="ECO:0000313" key="3">
    <source>
        <dbReference type="EMBL" id="ODG91501.1"/>
    </source>
</evidence>
<dbReference type="Proteomes" id="UP000094580">
    <property type="component" value="Unassembled WGS sequence"/>
</dbReference>
<sequence length="212" mass="23681">MNRKYSKVVSLLGTTLLTISLLSACGQGTKDVTVKEDTPKKEEVKTTKKTEKPKQSKLGSRTNPVPFKKTATVDDELYNDNGDSFPIKFNLTVEEVVRGDSAYAKLKSMNEFNDPAPVGYEWILTKVKVKFVKSATEDLAFNIDGIMNFKVVSESGDIYSGDVYGTTNPDFSYEMYVGNEKEGYIANLVKTGEKAQLRYEEFIGGQVFFNLQ</sequence>
<evidence type="ECO:0000256" key="2">
    <source>
        <dbReference type="SAM" id="SignalP"/>
    </source>
</evidence>
<evidence type="ECO:0008006" key="5">
    <source>
        <dbReference type="Google" id="ProtNLM"/>
    </source>
</evidence>
<comment type="caution">
    <text evidence="3">The sequence shown here is derived from an EMBL/GenBank/DDBJ whole genome shotgun (WGS) entry which is preliminary data.</text>
</comment>
<dbReference type="RefSeq" id="WP_069034261.1">
    <property type="nucleotide sequence ID" value="NZ_MDKC01000023.1"/>
</dbReference>
<feature type="region of interest" description="Disordered" evidence="1">
    <location>
        <begin position="30"/>
        <end position="65"/>
    </location>
</feature>
<name>A0ABX2ZP39_9BACI</name>
<keyword evidence="4" id="KW-1185">Reference proteome</keyword>
<accession>A0ABX2ZP39</accession>
<feature type="chain" id="PRO_5047112004" description="Lipoprotein" evidence="2">
    <location>
        <begin position="25"/>
        <end position="212"/>
    </location>
</feature>
<keyword evidence="2" id="KW-0732">Signal</keyword>
<dbReference type="PROSITE" id="PS51257">
    <property type="entry name" value="PROKAR_LIPOPROTEIN"/>
    <property type="match status" value="1"/>
</dbReference>